<reference evidence="1 2" key="1">
    <citation type="submission" date="2014-04" db="EMBL/GenBank/DDBJ databases">
        <authorList>
            <consortium name="DOE Joint Genome Institute"/>
            <person name="Kuo A."/>
            <person name="Gay G."/>
            <person name="Dore J."/>
            <person name="Kohler A."/>
            <person name="Nagy L.G."/>
            <person name="Floudas D."/>
            <person name="Copeland A."/>
            <person name="Barry K.W."/>
            <person name="Cichocki N."/>
            <person name="Veneault-Fourrey C."/>
            <person name="LaButti K."/>
            <person name="Lindquist E.A."/>
            <person name="Lipzen A."/>
            <person name="Lundell T."/>
            <person name="Morin E."/>
            <person name="Murat C."/>
            <person name="Sun H."/>
            <person name="Tunlid A."/>
            <person name="Henrissat B."/>
            <person name="Grigoriev I.V."/>
            <person name="Hibbett D.S."/>
            <person name="Martin F."/>
            <person name="Nordberg H.P."/>
            <person name="Cantor M.N."/>
            <person name="Hua S.X."/>
        </authorList>
    </citation>
    <scope>NUCLEOTIDE SEQUENCE [LARGE SCALE GENOMIC DNA]</scope>
    <source>
        <strain evidence="2">h7</strain>
    </source>
</reference>
<organism evidence="1 2">
    <name type="scientific">Hebeloma cylindrosporum</name>
    <dbReference type="NCBI Taxonomy" id="76867"/>
    <lineage>
        <taxon>Eukaryota</taxon>
        <taxon>Fungi</taxon>
        <taxon>Dikarya</taxon>
        <taxon>Basidiomycota</taxon>
        <taxon>Agaricomycotina</taxon>
        <taxon>Agaricomycetes</taxon>
        <taxon>Agaricomycetidae</taxon>
        <taxon>Agaricales</taxon>
        <taxon>Agaricineae</taxon>
        <taxon>Hymenogastraceae</taxon>
        <taxon>Hebeloma</taxon>
    </lineage>
</organism>
<evidence type="ECO:0000313" key="1">
    <source>
        <dbReference type="EMBL" id="KIM37726.1"/>
    </source>
</evidence>
<evidence type="ECO:0000313" key="2">
    <source>
        <dbReference type="Proteomes" id="UP000053424"/>
    </source>
</evidence>
<sequence length="538" mass="61056">MADPPAIQNFSEGPSIFKLHEDLVWRIFLFNADLNDQIATYVGQSLAAPFTTNGLTVTRRTSQVCRSWRSLILSSTAIWGRVIDLPILNRSSELWSREVLKRTGEAALDIKGELLGTSPYPLFLFLVQHHWTRIRSLDVGIFAVGWISKEAWEFLKQPAPNMKVFSIRFHDLYPDNQGFFSETNMKLFANRASSLRELLISHITFDPRASWLANLRNLDLASPFPLRRLLEILKNTPVLENLVLRGETIDNWQPAEQVTLPRLRTINISHRLRTCLAVLECISPASDCGITVTARDIPPDIPLLSDEVTRLRSTISRFSQAYFSAWKVTQVYLRLSVHAFRFEAGFTSDEMTLPPISAPEFNVNIDLGKSAEFPPQECLSILADITNDAFSDVSTLTIHAFTTAYGNSHFASFISALASVKELRATPSALGALVDIQVPGHPFDDGESNPVVVFPQLRTLVIDFEFVHFYISNFLSWRRRNGGTPLEVLDLTNVQIYEDDEVGEKFRDTELYSALLQHHHNEWRTDYVDSTTSSWPRW</sequence>
<dbReference type="AlphaFoldDB" id="A0A0C3C278"/>
<dbReference type="OrthoDB" id="2977877at2759"/>
<evidence type="ECO:0008006" key="3">
    <source>
        <dbReference type="Google" id="ProtNLM"/>
    </source>
</evidence>
<dbReference type="HOGENOM" id="CLU_030662_0_0_1"/>
<dbReference type="SUPFAM" id="SSF52047">
    <property type="entry name" value="RNI-like"/>
    <property type="match status" value="1"/>
</dbReference>
<keyword evidence="2" id="KW-1185">Reference proteome</keyword>
<reference evidence="2" key="2">
    <citation type="submission" date="2015-01" db="EMBL/GenBank/DDBJ databases">
        <title>Evolutionary Origins and Diversification of the Mycorrhizal Mutualists.</title>
        <authorList>
            <consortium name="DOE Joint Genome Institute"/>
            <consortium name="Mycorrhizal Genomics Consortium"/>
            <person name="Kohler A."/>
            <person name="Kuo A."/>
            <person name="Nagy L.G."/>
            <person name="Floudas D."/>
            <person name="Copeland A."/>
            <person name="Barry K.W."/>
            <person name="Cichocki N."/>
            <person name="Veneault-Fourrey C."/>
            <person name="LaButti K."/>
            <person name="Lindquist E.A."/>
            <person name="Lipzen A."/>
            <person name="Lundell T."/>
            <person name="Morin E."/>
            <person name="Murat C."/>
            <person name="Riley R."/>
            <person name="Ohm R."/>
            <person name="Sun H."/>
            <person name="Tunlid A."/>
            <person name="Henrissat B."/>
            <person name="Grigoriev I.V."/>
            <person name="Hibbett D.S."/>
            <person name="Martin F."/>
        </authorList>
    </citation>
    <scope>NUCLEOTIDE SEQUENCE [LARGE SCALE GENOMIC DNA]</scope>
    <source>
        <strain evidence="2">h7</strain>
    </source>
</reference>
<gene>
    <name evidence="1" type="ORF">M413DRAFT_30658</name>
</gene>
<name>A0A0C3C278_HEBCY</name>
<proteinExistence type="predicted"/>
<dbReference type="Proteomes" id="UP000053424">
    <property type="component" value="Unassembled WGS sequence"/>
</dbReference>
<accession>A0A0C3C278</accession>
<protein>
    <recommendedName>
        <fullName evidence="3">F-box domain-containing protein</fullName>
    </recommendedName>
</protein>
<dbReference type="EMBL" id="KN831795">
    <property type="protein sequence ID" value="KIM37726.1"/>
    <property type="molecule type" value="Genomic_DNA"/>
</dbReference>